<dbReference type="PANTHER" id="PTHR44688:SF16">
    <property type="entry name" value="DNA-BINDING TRANSCRIPTIONAL ACTIVATOR DEVR_DOSR"/>
    <property type="match status" value="1"/>
</dbReference>
<evidence type="ECO:0000259" key="5">
    <source>
        <dbReference type="PROSITE" id="PS50043"/>
    </source>
</evidence>
<dbReference type="PROSITE" id="PS00622">
    <property type="entry name" value="HTH_LUXR_1"/>
    <property type="match status" value="1"/>
</dbReference>
<name>A0A518H5T6_9BACT</name>
<reference evidence="6 7" key="1">
    <citation type="submission" date="2019-02" db="EMBL/GenBank/DDBJ databases">
        <title>Deep-cultivation of Planctomycetes and their phenomic and genomic characterization uncovers novel biology.</title>
        <authorList>
            <person name="Wiegand S."/>
            <person name="Jogler M."/>
            <person name="Boedeker C."/>
            <person name="Pinto D."/>
            <person name="Vollmers J."/>
            <person name="Rivas-Marin E."/>
            <person name="Kohn T."/>
            <person name="Peeters S.H."/>
            <person name="Heuer A."/>
            <person name="Rast P."/>
            <person name="Oberbeckmann S."/>
            <person name="Bunk B."/>
            <person name="Jeske O."/>
            <person name="Meyerdierks A."/>
            <person name="Storesund J.E."/>
            <person name="Kallscheuer N."/>
            <person name="Luecker S."/>
            <person name="Lage O.M."/>
            <person name="Pohl T."/>
            <person name="Merkel B.J."/>
            <person name="Hornburger P."/>
            <person name="Mueller R.-W."/>
            <person name="Bruemmer F."/>
            <person name="Labrenz M."/>
            <person name="Spormann A.M."/>
            <person name="Op den Camp H."/>
            <person name="Overmann J."/>
            <person name="Amann R."/>
            <person name="Jetten M.S.M."/>
            <person name="Mascher T."/>
            <person name="Medema M.H."/>
            <person name="Devos D.P."/>
            <person name="Kaster A.-K."/>
            <person name="Ovreas L."/>
            <person name="Rohde M."/>
            <person name="Galperin M.Y."/>
            <person name="Jogler C."/>
        </authorList>
    </citation>
    <scope>NUCLEOTIDE SEQUENCE [LARGE SCALE GENOMIC DNA]</scope>
    <source>
        <strain evidence="6 7">ElP</strain>
    </source>
</reference>
<dbReference type="Gene3D" id="1.10.10.10">
    <property type="entry name" value="Winged helix-like DNA-binding domain superfamily/Winged helix DNA-binding domain"/>
    <property type="match status" value="1"/>
</dbReference>
<feature type="domain" description="HTH luxR-type" evidence="5">
    <location>
        <begin position="86"/>
        <end position="151"/>
    </location>
</feature>
<evidence type="ECO:0000256" key="1">
    <source>
        <dbReference type="ARBA" id="ARBA00023015"/>
    </source>
</evidence>
<dbReference type="GO" id="GO:0006355">
    <property type="term" value="P:regulation of DNA-templated transcription"/>
    <property type="evidence" value="ECO:0007669"/>
    <property type="project" value="InterPro"/>
</dbReference>
<dbReference type="OrthoDB" id="9789465at2"/>
<accession>A0A518H5T6</accession>
<dbReference type="AlphaFoldDB" id="A0A518H5T6"/>
<dbReference type="SMART" id="SM00421">
    <property type="entry name" value="HTH_LUXR"/>
    <property type="match status" value="1"/>
</dbReference>
<proteinExistence type="predicted"/>
<evidence type="ECO:0000256" key="4">
    <source>
        <dbReference type="SAM" id="MobiDB-lite"/>
    </source>
</evidence>
<dbReference type="PROSITE" id="PS50043">
    <property type="entry name" value="HTH_LUXR_2"/>
    <property type="match status" value="1"/>
</dbReference>
<keyword evidence="3" id="KW-0804">Transcription</keyword>
<keyword evidence="1" id="KW-0805">Transcription regulation</keyword>
<evidence type="ECO:0000313" key="6">
    <source>
        <dbReference type="EMBL" id="QDV36203.1"/>
    </source>
</evidence>
<dbReference type="SUPFAM" id="SSF46894">
    <property type="entry name" value="C-terminal effector domain of the bipartite response regulators"/>
    <property type="match status" value="1"/>
</dbReference>
<protein>
    <submittedName>
        <fullName evidence="6">HTH-type transcriptional regulator</fullName>
    </submittedName>
</protein>
<dbReference type="KEGG" id="tpla:ElP_41210"/>
<evidence type="ECO:0000256" key="3">
    <source>
        <dbReference type="ARBA" id="ARBA00023163"/>
    </source>
</evidence>
<dbReference type="InterPro" id="IPR000792">
    <property type="entry name" value="Tscrpt_reg_LuxR_C"/>
</dbReference>
<evidence type="ECO:0000313" key="7">
    <source>
        <dbReference type="Proteomes" id="UP000317835"/>
    </source>
</evidence>
<dbReference type="Pfam" id="PF00196">
    <property type="entry name" value="GerE"/>
    <property type="match status" value="1"/>
</dbReference>
<organism evidence="6 7">
    <name type="scientific">Tautonia plasticadhaerens</name>
    <dbReference type="NCBI Taxonomy" id="2527974"/>
    <lineage>
        <taxon>Bacteria</taxon>
        <taxon>Pseudomonadati</taxon>
        <taxon>Planctomycetota</taxon>
        <taxon>Planctomycetia</taxon>
        <taxon>Isosphaerales</taxon>
        <taxon>Isosphaeraceae</taxon>
        <taxon>Tautonia</taxon>
    </lineage>
</organism>
<dbReference type="RefSeq" id="WP_145272305.1">
    <property type="nucleotide sequence ID" value="NZ_CP036426.1"/>
</dbReference>
<evidence type="ECO:0000256" key="2">
    <source>
        <dbReference type="ARBA" id="ARBA00023125"/>
    </source>
</evidence>
<keyword evidence="2" id="KW-0238">DNA-binding</keyword>
<feature type="region of interest" description="Disordered" evidence="4">
    <location>
        <begin position="1"/>
        <end position="29"/>
    </location>
</feature>
<dbReference type="InterPro" id="IPR036388">
    <property type="entry name" value="WH-like_DNA-bd_sf"/>
</dbReference>
<dbReference type="PANTHER" id="PTHR44688">
    <property type="entry name" value="DNA-BINDING TRANSCRIPTIONAL ACTIVATOR DEVR_DOSR"/>
    <property type="match status" value="1"/>
</dbReference>
<dbReference type="Proteomes" id="UP000317835">
    <property type="component" value="Chromosome"/>
</dbReference>
<sequence>MARAALKGDPVGAKSRDGRVGSSPATEGTNADDELVSLIVKELIGRSADRRPEATLRHLDGELLVVLLDVEVNGVRCLLVQAPPEPPRAVLVLSPRECEIARMVAKGYPNKTIAAVLEISSWTVGTHLRRIFAKLGVCSRAAMVARLAEEGLIRESAAHVEGFSPRWG</sequence>
<gene>
    <name evidence="6" type="ORF">ElP_41210</name>
</gene>
<dbReference type="PRINTS" id="PR00038">
    <property type="entry name" value="HTHLUXR"/>
</dbReference>
<dbReference type="GO" id="GO:0003677">
    <property type="term" value="F:DNA binding"/>
    <property type="evidence" value="ECO:0007669"/>
    <property type="project" value="UniProtKB-KW"/>
</dbReference>
<dbReference type="EMBL" id="CP036426">
    <property type="protein sequence ID" value="QDV36203.1"/>
    <property type="molecule type" value="Genomic_DNA"/>
</dbReference>
<dbReference type="InterPro" id="IPR016032">
    <property type="entry name" value="Sig_transdc_resp-reg_C-effctor"/>
</dbReference>
<dbReference type="CDD" id="cd06170">
    <property type="entry name" value="LuxR_C_like"/>
    <property type="match status" value="1"/>
</dbReference>
<keyword evidence="7" id="KW-1185">Reference proteome</keyword>